<organism evidence="2 3">
    <name type="scientific">Streptomyces himalayensis subsp. himalayensis</name>
    <dbReference type="NCBI Taxonomy" id="2756131"/>
    <lineage>
        <taxon>Bacteria</taxon>
        <taxon>Bacillati</taxon>
        <taxon>Actinomycetota</taxon>
        <taxon>Actinomycetes</taxon>
        <taxon>Kitasatosporales</taxon>
        <taxon>Streptomycetaceae</taxon>
        <taxon>Streptomyces</taxon>
        <taxon>Streptomyces himalayensis</taxon>
    </lineage>
</organism>
<feature type="domain" description="Methyltransferase type 11" evidence="1">
    <location>
        <begin position="63"/>
        <end position="109"/>
    </location>
</feature>
<gene>
    <name evidence="2" type="ORF">H1D24_05025</name>
</gene>
<dbReference type="GO" id="GO:0032259">
    <property type="term" value="P:methylation"/>
    <property type="evidence" value="ECO:0007669"/>
    <property type="project" value="UniProtKB-KW"/>
</dbReference>
<dbReference type="EMBL" id="JACEHE010000002">
    <property type="protein sequence ID" value="MBA2945203.1"/>
    <property type="molecule type" value="Genomic_DNA"/>
</dbReference>
<comment type="caution">
    <text evidence="2">The sequence shown here is derived from an EMBL/GenBank/DDBJ whole genome shotgun (WGS) entry which is preliminary data.</text>
</comment>
<dbReference type="RefSeq" id="WP_181656137.1">
    <property type="nucleotide sequence ID" value="NZ_JACEHE010000002.1"/>
</dbReference>
<keyword evidence="2" id="KW-0489">Methyltransferase</keyword>
<dbReference type="Proteomes" id="UP000545761">
    <property type="component" value="Unassembled WGS sequence"/>
</dbReference>
<evidence type="ECO:0000313" key="2">
    <source>
        <dbReference type="EMBL" id="MBA2945203.1"/>
    </source>
</evidence>
<keyword evidence="2" id="KW-0808">Transferase</keyword>
<proteinExistence type="predicted"/>
<evidence type="ECO:0000259" key="1">
    <source>
        <dbReference type="Pfam" id="PF08241"/>
    </source>
</evidence>
<dbReference type="GO" id="GO:0008757">
    <property type="term" value="F:S-adenosylmethionine-dependent methyltransferase activity"/>
    <property type="evidence" value="ECO:0007669"/>
    <property type="project" value="InterPro"/>
</dbReference>
<protein>
    <submittedName>
        <fullName evidence="2">Methyltransferase domain-containing protein</fullName>
    </submittedName>
</protein>
<evidence type="ECO:0000313" key="3">
    <source>
        <dbReference type="Proteomes" id="UP000545761"/>
    </source>
</evidence>
<dbReference type="SUPFAM" id="SSF53335">
    <property type="entry name" value="S-adenosyl-L-methionine-dependent methyltransferases"/>
    <property type="match status" value="1"/>
</dbReference>
<dbReference type="Pfam" id="PF08241">
    <property type="entry name" value="Methyltransf_11"/>
    <property type="match status" value="1"/>
</dbReference>
<reference evidence="2 3" key="1">
    <citation type="submission" date="2020-07" db="EMBL/GenBank/DDBJ databases">
        <title>Streptomyces isolated from Indian soil.</title>
        <authorList>
            <person name="Mandal S."/>
            <person name="Maiti P.K."/>
        </authorList>
    </citation>
    <scope>NUCLEOTIDE SEQUENCE [LARGE SCALE GENOMIC DNA]</scope>
    <source>
        <strain evidence="2 3">PSKA28</strain>
    </source>
</reference>
<dbReference type="InterPro" id="IPR013216">
    <property type="entry name" value="Methyltransf_11"/>
</dbReference>
<sequence>MSVAKRVAKSVIGTVNRPVAKARFAHAARSSGPLLKIEVGSYRSRRPGWICTDVCWHTRSYLDATRTWPVRSGSASHIYSDNMIEHIRLEPARRMFREARRVLAPGGRIRLSTPDVEHAVRLYLARDDETRREMEECRRRGYQVEHPVDLLRMTFQDCGHHAGFLWDFEAVEAELRSADFSAVRRYAPGQSDDPELRNLESRPQFALIVEAAVD</sequence>
<dbReference type="Gene3D" id="3.40.50.150">
    <property type="entry name" value="Vaccinia Virus protein VP39"/>
    <property type="match status" value="1"/>
</dbReference>
<dbReference type="InterPro" id="IPR029063">
    <property type="entry name" value="SAM-dependent_MTases_sf"/>
</dbReference>
<name>A0A7W0DHN9_9ACTN</name>
<accession>A0A7W0DHN9</accession>
<dbReference type="AlphaFoldDB" id="A0A7W0DHN9"/>